<name>A0A7D3VXN1_ACTVE</name>
<dbReference type="AlphaFoldDB" id="A0A7D3VXN1"/>
<dbReference type="Pfam" id="PF08818">
    <property type="entry name" value="DUF1801"/>
    <property type="match status" value="1"/>
</dbReference>
<dbReference type="Gene3D" id="3.90.1150.200">
    <property type="match status" value="1"/>
</dbReference>
<keyword evidence="3" id="KW-1185">Reference proteome</keyword>
<accession>A0A7D3VXN1</accession>
<feature type="domain" description="YdhG-like" evidence="1">
    <location>
        <begin position="19"/>
        <end position="115"/>
    </location>
</feature>
<evidence type="ECO:0000259" key="1">
    <source>
        <dbReference type="Pfam" id="PF08818"/>
    </source>
</evidence>
<gene>
    <name evidence="2" type="ORF">ACTIVE_5077</name>
</gene>
<dbReference type="RefSeq" id="WP_173097396.1">
    <property type="nucleotide sequence ID" value="NZ_CP053892.1"/>
</dbReference>
<dbReference type="SUPFAM" id="SSF159888">
    <property type="entry name" value="YdhG-like"/>
    <property type="match status" value="1"/>
</dbReference>
<organism evidence="2 3">
    <name type="scientific">Actinomadura verrucosospora</name>
    <dbReference type="NCBI Taxonomy" id="46165"/>
    <lineage>
        <taxon>Bacteria</taxon>
        <taxon>Bacillati</taxon>
        <taxon>Actinomycetota</taxon>
        <taxon>Actinomycetes</taxon>
        <taxon>Streptosporangiales</taxon>
        <taxon>Thermomonosporaceae</taxon>
        <taxon>Actinomadura</taxon>
    </lineage>
</organism>
<sequence length="118" mass="12905">MPKFTSVQEYMEAVPAQLRDVAEKAFEVVGAALPGLDAALWHGQPTWSLGGAPGRDPLCFVKAYANHVTFGLWRGQDIDDPSGRLEPNNRRMASVKLRTLDDIDPGLFAGWLARAAKL</sequence>
<dbReference type="EMBL" id="CP053892">
    <property type="protein sequence ID" value="QKG23434.1"/>
    <property type="molecule type" value="Genomic_DNA"/>
</dbReference>
<dbReference type="InterPro" id="IPR014922">
    <property type="entry name" value="YdhG-like"/>
</dbReference>
<protein>
    <recommendedName>
        <fullName evidence="1">YdhG-like domain-containing protein</fullName>
    </recommendedName>
</protein>
<reference evidence="2 3" key="1">
    <citation type="submission" date="2020-05" db="EMBL/GenBank/DDBJ databases">
        <title>Actinomadura verrucosospora NRRL-B18236 (PFL_A860) Genome sequencing and assembly.</title>
        <authorList>
            <person name="Samborskyy M."/>
        </authorList>
    </citation>
    <scope>NUCLEOTIDE SEQUENCE [LARGE SCALE GENOMIC DNA]</scope>
    <source>
        <strain evidence="2 3">NRRL:B18236</strain>
    </source>
</reference>
<proteinExistence type="predicted"/>
<evidence type="ECO:0000313" key="3">
    <source>
        <dbReference type="Proteomes" id="UP000501240"/>
    </source>
</evidence>
<evidence type="ECO:0000313" key="2">
    <source>
        <dbReference type="EMBL" id="QKG23434.1"/>
    </source>
</evidence>
<dbReference type="Proteomes" id="UP000501240">
    <property type="component" value="Chromosome"/>
</dbReference>